<feature type="repeat" description="PPR" evidence="2">
    <location>
        <begin position="432"/>
        <end position="466"/>
    </location>
</feature>
<dbReference type="EMBL" id="OZ019894">
    <property type="protein sequence ID" value="CAK9216701.1"/>
    <property type="molecule type" value="Genomic_DNA"/>
</dbReference>
<evidence type="ECO:0000313" key="3">
    <source>
        <dbReference type="EMBL" id="CAK9216701.1"/>
    </source>
</evidence>
<gene>
    <name evidence="3" type="ORF">CSSPTR1EN2_LOCUS13602</name>
</gene>
<dbReference type="NCBIfam" id="TIGR00756">
    <property type="entry name" value="PPR"/>
    <property type="match status" value="1"/>
</dbReference>
<name>A0ABP0UCA8_9BRYO</name>
<proteinExistence type="predicted"/>
<dbReference type="InterPro" id="IPR002885">
    <property type="entry name" value="PPR_rpt"/>
</dbReference>
<evidence type="ECO:0000256" key="2">
    <source>
        <dbReference type="PROSITE-ProRule" id="PRU00708"/>
    </source>
</evidence>
<dbReference type="PANTHER" id="PTHR47880:SF1">
    <property type="entry name" value="OS05G0353300 PROTEIN"/>
    <property type="match status" value="1"/>
</dbReference>
<accession>A0ABP0UCA8</accession>
<protein>
    <recommendedName>
        <fullName evidence="5">Pentatricopeptide repeat-containing protein</fullName>
    </recommendedName>
</protein>
<dbReference type="Pfam" id="PF13812">
    <property type="entry name" value="PPR_3"/>
    <property type="match status" value="1"/>
</dbReference>
<keyword evidence="1" id="KW-0677">Repeat</keyword>
<keyword evidence="4" id="KW-1185">Reference proteome</keyword>
<sequence length="520" mass="58728">MVALTSLISLGHQLVQRGYETTPSAASVKGNLGKTDGVECVQARAKLQCLCTDDTVKRTRCVNAQPRFMSLRLLPCRQHQSNGLTGCSVNRFVTGALRDDRRNGDTAGQRAEEPFKEAIFELEYMVREPAEVLGGMQERLSARDLELVIAYFAQEGRDSWCALEIYDWMQKENLVGGDTHKLMMSIMFDWVMKLVEDEQPVEDVKSLLQDMNCVGLKPEFHIIQSIIAAYWDKGRKTEALCFVKEMLDAGADSDGEDLVTFLLLKMVRGGEQKEALELVRTLRGCGFKLRISAYSAALLATIKEQEQFTRVQRDLRSYVRSGTIQELGTDDIQAFKKYEEDLHRGAEEFARWALEEDVPEAMPSIYERLVAMYCIAGKGLEAERALWQLKLTGIQPPIEMYNTIVGICGFGKHQEAAFRILRRMEDFGPMPVKKTYAVLIGGFLKGGNYQEASAAVHQMLDRGLRPDPHVMLAVLRSLQKADLVTHYLHLCNTLAQVGMIEPCLLYFYIDELNLCIIRLL</sequence>
<evidence type="ECO:0000313" key="4">
    <source>
        <dbReference type="Proteomes" id="UP001497512"/>
    </source>
</evidence>
<dbReference type="InterPro" id="IPR011990">
    <property type="entry name" value="TPR-like_helical_dom_sf"/>
</dbReference>
<organism evidence="3 4">
    <name type="scientific">Sphagnum troendelagicum</name>
    <dbReference type="NCBI Taxonomy" id="128251"/>
    <lineage>
        <taxon>Eukaryota</taxon>
        <taxon>Viridiplantae</taxon>
        <taxon>Streptophyta</taxon>
        <taxon>Embryophyta</taxon>
        <taxon>Bryophyta</taxon>
        <taxon>Sphagnophytina</taxon>
        <taxon>Sphagnopsida</taxon>
        <taxon>Sphagnales</taxon>
        <taxon>Sphagnaceae</taxon>
        <taxon>Sphagnum</taxon>
    </lineage>
</organism>
<dbReference type="Gene3D" id="1.25.40.10">
    <property type="entry name" value="Tetratricopeptide repeat domain"/>
    <property type="match status" value="2"/>
</dbReference>
<dbReference type="PANTHER" id="PTHR47880">
    <property type="entry name" value="OS05G0353300 PROTEIN"/>
    <property type="match status" value="1"/>
</dbReference>
<dbReference type="Proteomes" id="UP001497512">
    <property type="component" value="Chromosome 2"/>
</dbReference>
<reference evidence="3" key="1">
    <citation type="submission" date="2024-02" db="EMBL/GenBank/DDBJ databases">
        <authorList>
            <consortium name="ELIXIR-Norway"/>
            <consortium name="Elixir Norway"/>
        </authorList>
    </citation>
    <scope>NUCLEOTIDE SEQUENCE</scope>
</reference>
<dbReference type="PROSITE" id="PS51375">
    <property type="entry name" value="PPR"/>
    <property type="match status" value="1"/>
</dbReference>
<evidence type="ECO:0000256" key="1">
    <source>
        <dbReference type="ARBA" id="ARBA00022737"/>
    </source>
</evidence>
<evidence type="ECO:0008006" key="5">
    <source>
        <dbReference type="Google" id="ProtNLM"/>
    </source>
</evidence>